<feature type="domain" description="Aminotransferase-like plant mobile" evidence="2">
    <location>
        <begin position="103"/>
        <end position="189"/>
    </location>
</feature>
<keyword evidence="1" id="KW-0472">Membrane</keyword>
<dbReference type="InterPro" id="IPR019557">
    <property type="entry name" value="AminoTfrase-like_pln_mobile"/>
</dbReference>
<evidence type="ECO:0000259" key="2">
    <source>
        <dbReference type="Pfam" id="PF10536"/>
    </source>
</evidence>
<comment type="caution">
    <text evidence="3">The sequence shown here is derived from an EMBL/GenBank/DDBJ whole genome shotgun (WGS) entry which is preliminary data.</text>
</comment>
<name>A0AAV0R5U0_9ROSI</name>
<sequence length="207" mass="22347">MLITLDFFPRGKSSKPSLFLFDPVDVSGASGREVTGGEEVVKVETGRWVPEAEEAPDPSSAMRGAASVAVILMRVGHLACALPLLGAGFEARVRGAVGCAPTRDLIKISWLRDHFNNLPPNASSEITGQFARAYALSLMGCMMFPDRTGVIVHLQYLLMLENWWIAGGYAWGAAILAYLYREMGRSVLHMTQSSSTGGDLGGWVTLL</sequence>
<accession>A0AAV0R5U0</accession>
<dbReference type="PANTHER" id="PTHR46033:SF8">
    <property type="entry name" value="PROTEIN MAINTENANCE OF MERISTEMS-LIKE"/>
    <property type="match status" value="1"/>
</dbReference>
<evidence type="ECO:0000313" key="4">
    <source>
        <dbReference type="Proteomes" id="UP001154282"/>
    </source>
</evidence>
<gene>
    <name evidence="3" type="ORF">LITE_LOCUS46145</name>
</gene>
<keyword evidence="4" id="KW-1185">Reference proteome</keyword>
<dbReference type="EMBL" id="CAMGYJ010000010">
    <property type="protein sequence ID" value="CAI0551817.1"/>
    <property type="molecule type" value="Genomic_DNA"/>
</dbReference>
<dbReference type="PANTHER" id="PTHR46033">
    <property type="entry name" value="PROTEIN MAIN-LIKE 2"/>
    <property type="match status" value="1"/>
</dbReference>
<keyword evidence="1" id="KW-1133">Transmembrane helix</keyword>
<evidence type="ECO:0000313" key="3">
    <source>
        <dbReference type="EMBL" id="CAI0551817.1"/>
    </source>
</evidence>
<dbReference type="Proteomes" id="UP001154282">
    <property type="component" value="Unassembled WGS sequence"/>
</dbReference>
<proteinExistence type="predicted"/>
<feature type="transmembrane region" description="Helical" evidence="1">
    <location>
        <begin position="163"/>
        <end position="180"/>
    </location>
</feature>
<dbReference type="AlphaFoldDB" id="A0AAV0R5U0"/>
<dbReference type="Pfam" id="PF10536">
    <property type="entry name" value="PMD"/>
    <property type="match status" value="1"/>
</dbReference>
<keyword evidence="1" id="KW-0812">Transmembrane</keyword>
<dbReference type="InterPro" id="IPR044824">
    <property type="entry name" value="MAIN-like"/>
</dbReference>
<protein>
    <recommendedName>
        <fullName evidence="2">Aminotransferase-like plant mobile domain-containing protein</fullName>
    </recommendedName>
</protein>
<reference evidence="3" key="1">
    <citation type="submission" date="2022-08" db="EMBL/GenBank/DDBJ databases">
        <authorList>
            <person name="Gutierrez-Valencia J."/>
        </authorList>
    </citation>
    <scope>NUCLEOTIDE SEQUENCE</scope>
</reference>
<organism evidence="3 4">
    <name type="scientific">Linum tenue</name>
    <dbReference type="NCBI Taxonomy" id="586396"/>
    <lineage>
        <taxon>Eukaryota</taxon>
        <taxon>Viridiplantae</taxon>
        <taxon>Streptophyta</taxon>
        <taxon>Embryophyta</taxon>
        <taxon>Tracheophyta</taxon>
        <taxon>Spermatophyta</taxon>
        <taxon>Magnoliopsida</taxon>
        <taxon>eudicotyledons</taxon>
        <taxon>Gunneridae</taxon>
        <taxon>Pentapetalae</taxon>
        <taxon>rosids</taxon>
        <taxon>fabids</taxon>
        <taxon>Malpighiales</taxon>
        <taxon>Linaceae</taxon>
        <taxon>Linum</taxon>
    </lineage>
</organism>
<evidence type="ECO:0000256" key="1">
    <source>
        <dbReference type="SAM" id="Phobius"/>
    </source>
</evidence>
<dbReference type="GO" id="GO:0010073">
    <property type="term" value="P:meristem maintenance"/>
    <property type="evidence" value="ECO:0007669"/>
    <property type="project" value="InterPro"/>
</dbReference>